<keyword evidence="6" id="KW-1185">Reference proteome</keyword>
<dbReference type="InterPro" id="IPR036567">
    <property type="entry name" value="RHF-like"/>
</dbReference>
<dbReference type="InterPro" id="IPR032528">
    <property type="entry name" value="Ribosom_S30AE_C"/>
</dbReference>
<dbReference type="GO" id="GO:0043024">
    <property type="term" value="F:ribosomal small subunit binding"/>
    <property type="evidence" value="ECO:0007669"/>
    <property type="project" value="TreeGrafter"/>
</dbReference>
<reference evidence="5 6" key="1">
    <citation type="submission" date="2020-08" db="EMBL/GenBank/DDBJ databases">
        <title>Sphingomonas sp. sand1-3 16S ribosomal RNA gene Genome sequencing and assembly.</title>
        <authorList>
            <person name="Kang M."/>
        </authorList>
    </citation>
    <scope>NUCLEOTIDE SEQUENCE [LARGE SCALE GENOMIC DNA]</scope>
    <source>
        <strain evidence="6">sand1-3</strain>
    </source>
</reference>
<dbReference type="RefSeq" id="WP_187479059.1">
    <property type="nucleotide sequence ID" value="NZ_CP060697.1"/>
</dbReference>
<feature type="domain" description="Sigma 54 modulation/S30EA ribosomal protein C-terminal" evidence="4">
    <location>
        <begin position="129"/>
        <end position="182"/>
    </location>
</feature>
<dbReference type="Pfam" id="PF16321">
    <property type="entry name" value="Ribosom_S30AE_C"/>
    <property type="match status" value="1"/>
</dbReference>
<dbReference type="SUPFAM" id="SSF69754">
    <property type="entry name" value="Ribosome binding protein Y (YfiA homologue)"/>
    <property type="match status" value="1"/>
</dbReference>
<dbReference type="InterPro" id="IPR050574">
    <property type="entry name" value="HPF/YfiA_ribosome-assoc"/>
</dbReference>
<dbReference type="AlphaFoldDB" id="A0A7G9L0F5"/>
<dbReference type="Pfam" id="PF02482">
    <property type="entry name" value="Ribosomal_S30AE"/>
    <property type="match status" value="1"/>
</dbReference>
<dbReference type="EMBL" id="CP060697">
    <property type="protein sequence ID" value="QNM82104.1"/>
    <property type="molecule type" value="Genomic_DNA"/>
</dbReference>
<accession>A0A7G9L0F5</accession>
<evidence type="ECO:0000256" key="1">
    <source>
        <dbReference type="ARBA" id="ARBA00022845"/>
    </source>
</evidence>
<dbReference type="InterPro" id="IPR003489">
    <property type="entry name" value="RHF/RaiA"/>
</dbReference>
<gene>
    <name evidence="5" type="primary">raiA</name>
    <name evidence="5" type="ORF">H8M03_08685</name>
</gene>
<proteinExistence type="predicted"/>
<evidence type="ECO:0000313" key="5">
    <source>
        <dbReference type="EMBL" id="QNM82104.1"/>
    </source>
</evidence>
<dbReference type="Proteomes" id="UP000515861">
    <property type="component" value="Chromosome"/>
</dbReference>
<dbReference type="PANTHER" id="PTHR33231:SF1">
    <property type="entry name" value="30S RIBOSOMAL PROTEIN"/>
    <property type="match status" value="1"/>
</dbReference>
<dbReference type="GO" id="GO:0022627">
    <property type="term" value="C:cytosolic small ribosomal subunit"/>
    <property type="evidence" value="ECO:0007669"/>
    <property type="project" value="TreeGrafter"/>
</dbReference>
<dbReference type="PANTHER" id="PTHR33231">
    <property type="entry name" value="30S RIBOSOMAL PROTEIN"/>
    <property type="match status" value="1"/>
</dbReference>
<dbReference type="Gene3D" id="3.30.160.100">
    <property type="entry name" value="Ribosome hibernation promotion factor-like"/>
    <property type="match status" value="1"/>
</dbReference>
<evidence type="ECO:0000256" key="3">
    <source>
        <dbReference type="ARBA" id="ARBA00041148"/>
    </source>
</evidence>
<sequence length="187" mass="20781">MDVRVADHQVETSESIKEHAVSRIEELTEKYYSRAVGANVTFGKGPHEHFVCDIVAPVGQGVVLKASHRAPTAQAAFESAADKIETQLRRYSRRLKQRKPSPEPMPDLEANASYRVFAAAEEQDDAPDNPTIVAEAKVDIPKAAVADAVMMMDLRNTTALMFRNTKTGELNMVYRREDGNIGWVEPQ</sequence>
<dbReference type="GO" id="GO:0045900">
    <property type="term" value="P:negative regulation of translational elongation"/>
    <property type="evidence" value="ECO:0007669"/>
    <property type="project" value="TreeGrafter"/>
</dbReference>
<protein>
    <recommendedName>
        <fullName evidence="3">Ribosome hibernation promoting factor</fullName>
    </recommendedName>
</protein>
<evidence type="ECO:0000256" key="2">
    <source>
        <dbReference type="ARBA" id="ARBA00038695"/>
    </source>
</evidence>
<comment type="subunit">
    <text evidence="2">Associates exclusively with 100S ribosomes, which are dimers of 70S ribosomes.</text>
</comment>
<evidence type="ECO:0000259" key="4">
    <source>
        <dbReference type="Pfam" id="PF16321"/>
    </source>
</evidence>
<organism evidence="5 6">
    <name type="scientific">Sphingomonas sabuli</name>
    <dbReference type="NCBI Taxonomy" id="2764186"/>
    <lineage>
        <taxon>Bacteria</taxon>
        <taxon>Pseudomonadati</taxon>
        <taxon>Pseudomonadota</taxon>
        <taxon>Alphaproteobacteria</taxon>
        <taxon>Sphingomonadales</taxon>
        <taxon>Sphingomonadaceae</taxon>
        <taxon>Sphingomonas</taxon>
    </lineage>
</organism>
<dbReference type="NCBIfam" id="TIGR00741">
    <property type="entry name" value="yfiA"/>
    <property type="match status" value="1"/>
</dbReference>
<keyword evidence="1" id="KW-0810">Translation regulation</keyword>
<dbReference type="CDD" id="cd00552">
    <property type="entry name" value="RaiA"/>
    <property type="match status" value="1"/>
</dbReference>
<name>A0A7G9L0F5_9SPHN</name>
<evidence type="ECO:0000313" key="6">
    <source>
        <dbReference type="Proteomes" id="UP000515861"/>
    </source>
</evidence>
<dbReference type="Gene3D" id="3.30.505.50">
    <property type="entry name" value="Sigma 54 modulation/S30EA ribosomal protein, C-terminal domain"/>
    <property type="match status" value="1"/>
</dbReference>
<dbReference type="InterPro" id="IPR038416">
    <property type="entry name" value="Ribosom_S30AE_C_sf"/>
</dbReference>
<dbReference type="KEGG" id="ssau:H8M03_08685"/>